<dbReference type="Proteomes" id="UP000015106">
    <property type="component" value="Chromosome 2"/>
</dbReference>
<dbReference type="EnsemblPlants" id="TuG1812G0200003316.01.T01">
    <property type="protein sequence ID" value="TuG1812G0200003316.01.T01.cds402536"/>
    <property type="gene ID" value="TuG1812G0200003316.01"/>
</dbReference>
<keyword evidence="3" id="KW-1185">Reference proteome</keyword>
<feature type="compositionally biased region" description="Low complexity" evidence="1">
    <location>
        <begin position="1"/>
        <end position="23"/>
    </location>
</feature>
<organism evidence="2 3">
    <name type="scientific">Triticum urartu</name>
    <name type="common">Red wild einkorn</name>
    <name type="synonym">Crithodium urartu</name>
    <dbReference type="NCBI Taxonomy" id="4572"/>
    <lineage>
        <taxon>Eukaryota</taxon>
        <taxon>Viridiplantae</taxon>
        <taxon>Streptophyta</taxon>
        <taxon>Embryophyta</taxon>
        <taxon>Tracheophyta</taxon>
        <taxon>Spermatophyta</taxon>
        <taxon>Magnoliopsida</taxon>
        <taxon>Liliopsida</taxon>
        <taxon>Poales</taxon>
        <taxon>Poaceae</taxon>
        <taxon>BOP clade</taxon>
        <taxon>Pooideae</taxon>
        <taxon>Triticodae</taxon>
        <taxon>Triticeae</taxon>
        <taxon>Triticinae</taxon>
        <taxon>Triticum</taxon>
    </lineage>
</organism>
<evidence type="ECO:0000313" key="2">
    <source>
        <dbReference type="EnsemblPlants" id="TuG1812G0200003316.01.T01.cds402536"/>
    </source>
</evidence>
<evidence type="ECO:0000256" key="1">
    <source>
        <dbReference type="SAM" id="MobiDB-lite"/>
    </source>
</evidence>
<dbReference type="Gramene" id="TuG1812G0200003316.01.T01">
    <property type="protein sequence ID" value="TuG1812G0200003316.01.T01.cds402536"/>
    <property type="gene ID" value="TuG1812G0200003316.01"/>
</dbReference>
<reference evidence="3" key="1">
    <citation type="journal article" date="2013" name="Nature">
        <title>Draft genome of the wheat A-genome progenitor Triticum urartu.</title>
        <authorList>
            <person name="Ling H.Q."/>
            <person name="Zhao S."/>
            <person name="Liu D."/>
            <person name="Wang J."/>
            <person name="Sun H."/>
            <person name="Zhang C."/>
            <person name="Fan H."/>
            <person name="Li D."/>
            <person name="Dong L."/>
            <person name="Tao Y."/>
            <person name="Gao C."/>
            <person name="Wu H."/>
            <person name="Li Y."/>
            <person name="Cui Y."/>
            <person name="Guo X."/>
            <person name="Zheng S."/>
            <person name="Wang B."/>
            <person name="Yu K."/>
            <person name="Liang Q."/>
            <person name="Yang W."/>
            <person name="Lou X."/>
            <person name="Chen J."/>
            <person name="Feng M."/>
            <person name="Jian J."/>
            <person name="Zhang X."/>
            <person name="Luo G."/>
            <person name="Jiang Y."/>
            <person name="Liu J."/>
            <person name="Wang Z."/>
            <person name="Sha Y."/>
            <person name="Zhang B."/>
            <person name="Wu H."/>
            <person name="Tang D."/>
            <person name="Shen Q."/>
            <person name="Xue P."/>
            <person name="Zou S."/>
            <person name="Wang X."/>
            <person name="Liu X."/>
            <person name="Wang F."/>
            <person name="Yang Y."/>
            <person name="An X."/>
            <person name="Dong Z."/>
            <person name="Zhang K."/>
            <person name="Zhang X."/>
            <person name="Luo M.C."/>
            <person name="Dvorak J."/>
            <person name="Tong Y."/>
            <person name="Wang J."/>
            <person name="Yang H."/>
            <person name="Li Z."/>
            <person name="Wang D."/>
            <person name="Zhang A."/>
            <person name="Wang J."/>
        </authorList>
    </citation>
    <scope>NUCLEOTIDE SEQUENCE</scope>
    <source>
        <strain evidence="3">cv. G1812</strain>
    </source>
</reference>
<sequence length="210" mass="21729">MCAPSSDSSRSMDARSSGSNSGLRLRRDDDMPPVSAALGFRATRALPGENLLDALDSLELSMELYGRRTLSSSATSLGLLFSFPEQRCSGLFSFPGVFLRFVDDLLGDDRAMARTLAGDQRPGLAGFLAGESASSSPAMISHALITSMPDSGLGAGAGFLASGTTRGGGRLADARFHSRLIGFSCSCGNGRSLAPAVAVAPCLACRSRTP</sequence>
<dbReference type="AlphaFoldDB" id="A0A8R7PG30"/>
<proteinExistence type="predicted"/>
<protein>
    <submittedName>
        <fullName evidence="2">Uncharacterized protein</fullName>
    </submittedName>
</protein>
<feature type="region of interest" description="Disordered" evidence="1">
    <location>
        <begin position="1"/>
        <end position="30"/>
    </location>
</feature>
<evidence type="ECO:0000313" key="3">
    <source>
        <dbReference type="Proteomes" id="UP000015106"/>
    </source>
</evidence>
<name>A0A8R7PG30_TRIUA</name>
<reference evidence="2" key="2">
    <citation type="submission" date="2018-03" db="EMBL/GenBank/DDBJ databases">
        <title>The Triticum urartu genome reveals the dynamic nature of wheat genome evolution.</title>
        <authorList>
            <person name="Ling H."/>
            <person name="Ma B."/>
            <person name="Shi X."/>
            <person name="Liu H."/>
            <person name="Dong L."/>
            <person name="Sun H."/>
            <person name="Cao Y."/>
            <person name="Gao Q."/>
            <person name="Zheng S."/>
            <person name="Li Y."/>
            <person name="Yu Y."/>
            <person name="Du H."/>
            <person name="Qi M."/>
            <person name="Li Y."/>
            <person name="Yu H."/>
            <person name="Cui Y."/>
            <person name="Wang N."/>
            <person name="Chen C."/>
            <person name="Wu H."/>
            <person name="Zhao Y."/>
            <person name="Zhang J."/>
            <person name="Li Y."/>
            <person name="Zhou W."/>
            <person name="Zhang B."/>
            <person name="Hu W."/>
            <person name="Eijk M."/>
            <person name="Tang J."/>
            <person name="Witsenboer H."/>
            <person name="Zhao S."/>
            <person name="Li Z."/>
            <person name="Zhang A."/>
            <person name="Wang D."/>
            <person name="Liang C."/>
        </authorList>
    </citation>
    <scope>NUCLEOTIDE SEQUENCE [LARGE SCALE GENOMIC DNA]</scope>
    <source>
        <strain evidence="2">cv. G1812</strain>
    </source>
</reference>
<accession>A0A8R7PG30</accession>
<reference evidence="2" key="3">
    <citation type="submission" date="2022-06" db="UniProtKB">
        <authorList>
            <consortium name="EnsemblPlants"/>
        </authorList>
    </citation>
    <scope>IDENTIFICATION</scope>
</reference>